<feature type="transmembrane region" description="Helical" evidence="6">
    <location>
        <begin position="169"/>
        <end position="192"/>
    </location>
</feature>
<evidence type="ECO:0000256" key="4">
    <source>
        <dbReference type="ARBA" id="ARBA00022989"/>
    </source>
</evidence>
<dbReference type="Pfam" id="PF04103">
    <property type="entry name" value="CD20"/>
    <property type="match status" value="1"/>
</dbReference>
<evidence type="ECO:0000256" key="3">
    <source>
        <dbReference type="ARBA" id="ARBA00022692"/>
    </source>
</evidence>
<proteinExistence type="inferred from homology"/>
<comment type="similarity">
    <text evidence="2">Belongs to the MS4A family.</text>
</comment>
<evidence type="ECO:0000313" key="8">
    <source>
        <dbReference type="Proteomes" id="UP001295444"/>
    </source>
</evidence>
<dbReference type="AlphaFoldDB" id="A0AAD1T6K4"/>
<comment type="subcellular location">
    <subcellularLocation>
        <location evidence="1">Membrane</location>
        <topology evidence="1">Multi-pass membrane protein</topology>
    </subcellularLocation>
</comment>
<dbReference type="EMBL" id="OW240921">
    <property type="protein sequence ID" value="CAH2319813.1"/>
    <property type="molecule type" value="Genomic_DNA"/>
</dbReference>
<dbReference type="GO" id="GO:0016020">
    <property type="term" value="C:membrane"/>
    <property type="evidence" value="ECO:0007669"/>
    <property type="project" value="UniProtKB-SubCell"/>
</dbReference>
<dbReference type="Proteomes" id="UP001295444">
    <property type="component" value="Chromosome 10"/>
</dbReference>
<keyword evidence="4 6" id="KW-1133">Transmembrane helix</keyword>
<name>A0AAD1T6K4_PELCU</name>
<dbReference type="InterPro" id="IPR007237">
    <property type="entry name" value="CD20-like"/>
</dbReference>
<evidence type="ECO:0000256" key="2">
    <source>
        <dbReference type="ARBA" id="ARBA00009565"/>
    </source>
</evidence>
<organism evidence="7 8">
    <name type="scientific">Pelobates cultripes</name>
    <name type="common">Western spadefoot toad</name>
    <dbReference type="NCBI Taxonomy" id="61616"/>
    <lineage>
        <taxon>Eukaryota</taxon>
        <taxon>Metazoa</taxon>
        <taxon>Chordata</taxon>
        <taxon>Craniata</taxon>
        <taxon>Vertebrata</taxon>
        <taxon>Euteleostomi</taxon>
        <taxon>Amphibia</taxon>
        <taxon>Batrachia</taxon>
        <taxon>Anura</taxon>
        <taxon>Pelobatoidea</taxon>
        <taxon>Pelobatidae</taxon>
        <taxon>Pelobates</taxon>
    </lineage>
</organism>
<keyword evidence="8" id="KW-1185">Reference proteome</keyword>
<evidence type="ECO:0000256" key="5">
    <source>
        <dbReference type="ARBA" id="ARBA00023136"/>
    </source>
</evidence>
<dbReference type="PANTHER" id="PTHR23320:SF128">
    <property type="entry name" value="MEMBRANE-SPANNING 4-DOMAINS SUBFAMILY A MEMBER 4A"/>
    <property type="match status" value="1"/>
</dbReference>
<reference evidence="7" key="1">
    <citation type="submission" date="2022-03" db="EMBL/GenBank/DDBJ databases">
        <authorList>
            <person name="Alioto T."/>
            <person name="Alioto T."/>
            <person name="Gomez Garrido J."/>
        </authorList>
    </citation>
    <scope>NUCLEOTIDE SEQUENCE</scope>
</reference>
<feature type="transmembrane region" description="Helical" evidence="6">
    <location>
        <begin position="51"/>
        <end position="74"/>
    </location>
</feature>
<evidence type="ECO:0000313" key="7">
    <source>
        <dbReference type="EMBL" id="CAH2319813.1"/>
    </source>
</evidence>
<accession>A0AAD1T6K4</accession>
<keyword evidence="5 6" id="KW-0472">Membrane</keyword>
<feature type="transmembrane region" description="Helical" evidence="6">
    <location>
        <begin position="120"/>
        <end position="141"/>
    </location>
</feature>
<evidence type="ECO:0000256" key="1">
    <source>
        <dbReference type="ARBA" id="ARBA00004141"/>
    </source>
</evidence>
<dbReference type="InterPro" id="IPR030417">
    <property type="entry name" value="MS4A"/>
</dbReference>
<dbReference type="PANTHER" id="PTHR23320">
    <property type="entry name" value="MEMBRANE-SPANNING 4-DOMAINS SUBFAMILY A MS4A -RELATED"/>
    <property type="match status" value="1"/>
</dbReference>
<sequence>MPGIRSDNEVFENVTKINKSGNLQESSDPIKNIYNMTPKHLIKFYKGKPKALGVTQILLGALHIIFGLVFRIHFPYTRPYNSIMFFTGLPFWSGVMYIISGSISVSAAVKPTLGKVKSNLVLNIISSVVAAIAIILLWITLSLDWYEGPYTCSDDSASHLCDVEMRVNMGMVIIIFIMTVTEFCITISTSVFGCKTVCGTSNNETKENIYQTPVVNVGDNTTAADSTAFTRDESNTYVNN</sequence>
<gene>
    <name evidence="7" type="ORF">PECUL_23A048168</name>
</gene>
<keyword evidence="3 6" id="KW-0812">Transmembrane</keyword>
<protein>
    <submittedName>
        <fullName evidence="7">Membrane-spanning 4-domains subfamily A member 4D-like</fullName>
    </submittedName>
</protein>
<evidence type="ECO:0000256" key="6">
    <source>
        <dbReference type="SAM" id="Phobius"/>
    </source>
</evidence>
<feature type="transmembrane region" description="Helical" evidence="6">
    <location>
        <begin position="80"/>
        <end position="99"/>
    </location>
</feature>